<evidence type="ECO:0000313" key="7">
    <source>
        <dbReference type="Proteomes" id="UP001165427"/>
    </source>
</evidence>
<evidence type="ECO:0000256" key="1">
    <source>
        <dbReference type="ARBA" id="ARBA00022617"/>
    </source>
</evidence>
<dbReference type="GO" id="GO:0020037">
    <property type="term" value="F:heme binding"/>
    <property type="evidence" value="ECO:0007669"/>
    <property type="project" value="InterPro"/>
</dbReference>
<dbReference type="PROSITE" id="PS51007">
    <property type="entry name" value="CYTC"/>
    <property type="match status" value="2"/>
</dbReference>
<protein>
    <submittedName>
        <fullName evidence="6">Cbb3-type cytochrome c oxidase subunit II</fullName>
    </submittedName>
</protein>
<proteinExistence type="predicted"/>
<dbReference type="Proteomes" id="UP001165427">
    <property type="component" value="Unassembled WGS sequence"/>
</dbReference>
<evidence type="ECO:0000259" key="5">
    <source>
        <dbReference type="PROSITE" id="PS51007"/>
    </source>
</evidence>
<dbReference type="Pfam" id="PF02433">
    <property type="entry name" value="FixO"/>
    <property type="match status" value="1"/>
</dbReference>
<dbReference type="PANTHER" id="PTHR35008:SF4">
    <property type="entry name" value="BLL4482 PROTEIN"/>
    <property type="match status" value="1"/>
</dbReference>
<dbReference type="Pfam" id="PF13442">
    <property type="entry name" value="Cytochrome_CBB3"/>
    <property type="match status" value="1"/>
</dbReference>
<sequence length="321" mass="35490">MKMTPLAVVVGVLLILAAVTFVVILMPYAHTNQTVPSEIFRQRTAAEAAGRDIYIANGCVYCHTQSIRSVDWGLGAERIAQAGDYLADHPILLGSQRTGPDLSQAGGEHPDDWHLAHFINPRYTRPLSIMPPFAFLGDEQLERLIRYVQSLGLKAADARMARQAYWKAEAVRAYEAGPDANVQWLHDQIPQPWRDLPNPYPTSEAGLARGQKIYQDFCLGCHGPVGDGLGPAQPWIYPPPFNFTILKNREISGGILYFQIMNGITGTAMPYFKRELESEKIWDVGNFVAVYFIDDSDAGMPPKGIPASYEAQGEIEVSGSQ</sequence>
<dbReference type="Gene3D" id="1.10.760.10">
    <property type="entry name" value="Cytochrome c-like domain"/>
    <property type="match status" value="2"/>
</dbReference>
<evidence type="ECO:0000256" key="4">
    <source>
        <dbReference type="PROSITE-ProRule" id="PRU00433"/>
    </source>
</evidence>
<keyword evidence="2 4" id="KW-0479">Metal-binding</keyword>
<dbReference type="InterPro" id="IPR036909">
    <property type="entry name" value="Cyt_c-like_dom_sf"/>
</dbReference>
<dbReference type="AlphaFoldDB" id="A0AA41UL90"/>
<dbReference type="InterPro" id="IPR051459">
    <property type="entry name" value="Cytochrome_c-type_DH"/>
</dbReference>
<accession>A0AA41UL90</accession>
<keyword evidence="1 4" id="KW-0349">Heme</keyword>
<comment type="caution">
    <text evidence="6">The sequence shown here is derived from an EMBL/GenBank/DDBJ whole genome shotgun (WGS) entry which is preliminary data.</text>
</comment>
<dbReference type="InterPro" id="IPR003468">
    <property type="entry name" value="Cyt_c_oxidase_monohaem-su/FixO"/>
</dbReference>
<dbReference type="PANTHER" id="PTHR35008">
    <property type="entry name" value="BLL4482 PROTEIN-RELATED"/>
    <property type="match status" value="1"/>
</dbReference>
<gene>
    <name evidence="6" type="ORF">MRX98_16705</name>
</gene>
<name>A0AA41UL90_9BACT</name>
<dbReference type="SUPFAM" id="SSF46626">
    <property type="entry name" value="Cytochrome c"/>
    <property type="match status" value="2"/>
</dbReference>
<dbReference type="GO" id="GO:0009055">
    <property type="term" value="F:electron transfer activity"/>
    <property type="evidence" value="ECO:0007669"/>
    <property type="project" value="InterPro"/>
</dbReference>
<dbReference type="EMBL" id="JALJRB010000022">
    <property type="protein sequence ID" value="MCJ8502227.1"/>
    <property type="molecule type" value="Genomic_DNA"/>
</dbReference>
<evidence type="ECO:0000256" key="3">
    <source>
        <dbReference type="ARBA" id="ARBA00023004"/>
    </source>
</evidence>
<keyword evidence="7" id="KW-1185">Reference proteome</keyword>
<dbReference type="GO" id="GO:0046872">
    <property type="term" value="F:metal ion binding"/>
    <property type="evidence" value="ECO:0007669"/>
    <property type="project" value="UniProtKB-KW"/>
</dbReference>
<reference evidence="6" key="1">
    <citation type="submission" date="2022-04" db="EMBL/GenBank/DDBJ databases">
        <title>Desulfatitalea alkaliphila sp. nov., a novel anaerobic sulfate-reducing bacterium isolated from terrestrial mud volcano, Taman Peninsula, Russia.</title>
        <authorList>
            <person name="Khomyakova M.A."/>
            <person name="Merkel A.Y."/>
            <person name="Slobodkin A.I."/>
        </authorList>
    </citation>
    <scope>NUCLEOTIDE SEQUENCE</scope>
    <source>
        <strain evidence="6">M08but</strain>
    </source>
</reference>
<feature type="domain" description="Cytochrome c" evidence="5">
    <location>
        <begin position="205"/>
        <end position="292"/>
    </location>
</feature>
<evidence type="ECO:0000256" key="2">
    <source>
        <dbReference type="ARBA" id="ARBA00022723"/>
    </source>
</evidence>
<keyword evidence="3 4" id="KW-0408">Iron</keyword>
<evidence type="ECO:0000313" key="6">
    <source>
        <dbReference type="EMBL" id="MCJ8502227.1"/>
    </source>
</evidence>
<feature type="domain" description="Cytochrome c" evidence="5">
    <location>
        <begin position="45"/>
        <end position="152"/>
    </location>
</feature>
<dbReference type="RefSeq" id="WP_246912659.1">
    <property type="nucleotide sequence ID" value="NZ_JALJRB010000022.1"/>
</dbReference>
<organism evidence="6 7">
    <name type="scientific">Desulfatitalea alkaliphila</name>
    <dbReference type="NCBI Taxonomy" id="2929485"/>
    <lineage>
        <taxon>Bacteria</taxon>
        <taxon>Pseudomonadati</taxon>
        <taxon>Thermodesulfobacteriota</taxon>
        <taxon>Desulfobacteria</taxon>
        <taxon>Desulfobacterales</taxon>
        <taxon>Desulfosarcinaceae</taxon>
        <taxon>Desulfatitalea</taxon>
    </lineage>
</organism>
<dbReference type="InterPro" id="IPR009056">
    <property type="entry name" value="Cyt_c-like_dom"/>
</dbReference>